<feature type="compositionally biased region" description="Polar residues" evidence="1">
    <location>
        <begin position="481"/>
        <end position="493"/>
    </location>
</feature>
<feature type="compositionally biased region" description="Basic and acidic residues" evidence="1">
    <location>
        <begin position="557"/>
        <end position="576"/>
    </location>
</feature>
<dbReference type="OrthoDB" id="3647436at2759"/>
<feature type="compositionally biased region" description="Polar residues" evidence="1">
    <location>
        <begin position="577"/>
        <end position="609"/>
    </location>
</feature>
<dbReference type="AlphaFoldDB" id="A0A2G5ICG6"/>
<feature type="region of interest" description="Disordered" evidence="1">
    <location>
        <begin position="548"/>
        <end position="609"/>
    </location>
</feature>
<gene>
    <name evidence="2" type="ORF">CB0940_01857</name>
</gene>
<comment type="caution">
    <text evidence="2">The sequence shown here is derived from an EMBL/GenBank/DDBJ whole genome shotgun (WGS) entry which is preliminary data.</text>
</comment>
<reference evidence="2 3" key="1">
    <citation type="submission" date="2015-10" db="EMBL/GenBank/DDBJ databases">
        <title>The cercosporin biosynthetic gene cluster was horizontally transferred to several fungal lineages and shown to be expanded in Cercospora beticola based on microsynteny with recipient genomes.</title>
        <authorList>
            <person name="De Jonge R."/>
            <person name="Ebert M.K."/>
            <person name="Suttle J.C."/>
            <person name="Jurick Ii W.M."/>
            <person name="Secor G.A."/>
            <person name="Thomma B.P."/>
            <person name="Van De Peer Y."/>
            <person name="Bolton M.D."/>
        </authorList>
    </citation>
    <scope>NUCLEOTIDE SEQUENCE [LARGE SCALE GENOMIC DNA]</scope>
    <source>
        <strain evidence="2 3">09-40</strain>
    </source>
</reference>
<evidence type="ECO:0000313" key="2">
    <source>
        <dbReference type="EMBL" id="PIB02475.1"/>
    </source>
</evidence>
<feature type="region of interest" description="Disordered" evidence="1">
    <location>
        <begin position="457"/>
        <end position="498"/>
    </location>
</feature>
<evidence type="ECO:0000256" key="1">
    <source>
        <dbReference type="SAM" id="MobiDB-lite"/>
    </source>
</evidence>
<organism evidence="2 3">
    <name type="scientific">Cercospora beticola</name>
    <name type="common">Sugarbeet leaf spot fungus</name>
    <dbReference type="NCBI Taxonomy" id="122368"/>
    <lineage>
        <taxon>Eukaryota</taxon>
        <taxon>Fungi</taxon>
        <taxon>Dikarya</taxon>
        <taxon>Ascomycota</taxon>
        <taxon>Pezizomycotina</taxon>
        <taxon>Dothideomycetes</taxon>
        <taxon>Dothideomycetidae</taxon>
        <taxon>Mycosphaerellales</taxon>
        <taxon>Mycosphaerellaceae</taxon>
        <taxon>Cercospora</taxon>
    </lineage>
</organism>
<protein>
    <submittedName>
        <fullName evidence="2">Uncharacterized protein</fullName>
    </submittedName>
</protein>
<sequence>MNLVARFQAWWQGDSRHTANVAHQSGSPDKPALQPVRKDIQTSIVHDRVAFVDLLIRSVELRFTRRRLVAAIERYEQEILPLRATLEGIDCFLDNSKEYRGPETEPMIANYEQQAEETGEYLYGPLGYLERVEQARQRLAVTEAASSDVLKKIYASTRYWIAHSEPRCFAGLECDDELQHSFFNICTGAARLESKIKLVREALESATLACQGLVMARRDARRKDQTSATSEDAEARVKLADQNDKEARMQYKNAREALDLAQAVQRQRESNFVDTDLLDVLIDNGLWMDVHSPSMSELSDLSMIPHHEPKITTPSPVLLDPIIQDLEYAREQVAIAERNINGLNLDYQGGLVNYLVLYGPEGRDRWNESFRQDNEGMSFEAVLEEEEQFRTEAQANYMRCKAEAKRCNIQDQPFTPPGYALVPYEEACYPPENTVWIDSTQQRQRPKVMKWAAGVARGSPASFRDGTSVDLLGSPRRADSWPTQQGNSPTSSKAGLVQRAKIARIAKTKQSTRERNRASRKIWQERLRKTMKQHGRAAKLVGEENGNIDWNSFYSDLDPRSEQNDPGRRSAERENSEQWNTEHTNTGQQSTEQSDSGHTHTTYSSFEWI</sequence>
<accession>A0A2G5ICG6</accession>
<dbReference type="Proteomes" id="UP000230605">
    <property type="component" value="Chromosome 1"/>
</dbReference>
<proteinExistence type="predicted"/>
<name>A0A2G5ICG6_CERBT</name>
<evidence type="ECO:0000313" key="3">
    <source>
        <dbReference type="Proteomes" id="UP000230605"/>
    </source>
</evidence>
<dbReference type="EMBL" id="LKMD01000100">
    <property type="protein sequence ID" value="PIB02475.1"/>
    <property type="molecule type" value="Genomic_DNA"/>
</dbReference>